<accession>I7FDW0</accession>
<evidence type="ECO:0000313" key="1">
    <source>
        <dbReference type="EMBL" id="AFP39700.1"/>
    </source>
</evidence>
<name>I7FDW0_MYCS2</name>
<dbReference type="PATRIC" id="fig|246196.56.peg.3326"/>
<dbReference type="AlphaFoldDB" id="I7FDW0"/>
<evidence type="ECO:0008006" key="3">
    <source>
        <dbReference type="Google" id="ProtNLM"/>
    </source>
</evidence>
<evidence type="ECO:0000313" key="2">
    <source>
        <dbReference type="Proteomes" id="UP000006158"/>
    </source>
</evidence>
<dbReference type="EMBL" id="CP001663">
    <property type="protein sequence ID" value="AFP39700.1"/>
    <property type="molecule type" value="Genomic_DNA"/>
</dbReference>
<organism evidence="1 2">
    <name type="scientific">Mycolicibacterium smegmatis (strain ATCC 700084 / mc(2)155)</name>
    <name type="common">Mycobacterium smegmatis</name>
    <dbReference type="NCBI Taxonomy" id="246196"/>
    <lineage>
        <taxon>Bacteria</taxon>
        <taxon>Bacillati</taxon>
        <taxon>Actinomycetota</taxon>
        <taxon>Actinomycetes</taxon>
        <taxon>Mycobacteriales</taxon>
        <taxon>Mycobacteriaceae</taxon>
        <taxon>Mycolicibacterium</taxon>
    </lineage>
</organism>
<reference evidence="1 2" key="2">
    <citation type="journal article" date="2009" name="Genome Res.">
        <title>Ortho-proteogenomics: multiple proteomes investigation through orthology and a new MS-based protocol.</title>
        <authorList>
            <person name="Gallien S."/>
            <person name="Perrodou E."/>
            <person name="Carapito C."/>
            <person name="Deshayes C."/>
            <person name="Reyrat J.M."/>
            <person name="Van Dorsselaer A."/>
            <person name="Poch O."/>
            <person name="Schaeffer C."/>
            <person name="Lecompte O."/>
        </authorList>
    </citation>
    <scope>NUCLEOTIDE SEQUENCE [LARGE SCALE GENOMIC DNA]</scope>
    <source>
        <strain evidence="2">ATCC 700084 / mc(2)155</strain>
    </source>
</reference>
<dbReference type="Proteomes" id="UP000006158">
    <property type="component" value="Chromosome"/>
</dbReference>
<gene>
    <name evidence="1" type="ordered locus">MSMEI_3237</name>
</gene>
<sequence length="281" mass="32386">MNPRPWPQGPQHALPRRVWPVQTETVHSYTMRLAHANHLPLKVLHTYLSGTAVSNQPRPEWLAAAGGYPLDLLEIRLKGLTRGHGFAEQLRRSRPGCRLCMARRGIYEPVYCWLPEHRTVCFRHRRWIGAPAHRWGDQRPLEHRPPVLTAARRHARMAYQHKDFAPFAMRDARRILNCWWREGCTVTPVLSLREITVEEYLDAYSDHVALAVILADYRPHIATTHPHSGQLLDALHRRIETDFPDRCGSTGALDQWICDQRLAMHRPAGTITRLLGPHRGS</sequence>
<protein>
    <recommendedName>
        <fullName evidence="3">TniQ protein</fullName>
    </recommendedName>
</protein>
<dbReference type="KEGG" id="msg:MSMEI_3237"/>
<reference evidence="1 2" key="1">
    <citation type="journal article" date="2007" name="Genome Biol.">
        <title>Interrupted coding sequences in Mycobacterium smegmatis: authentic mutations or sequencing errors?</title>
        <authorList>
            <person name="Deshayes C."/>
            <person name="Perrodou E."/>
            <person name="Gallien S."/>
            <person name="Euphrasie D."/>
            <person name="Schaeffer C."/>
            <person name="Van-Dorsselaer A."/>
            <person name="Poch O."/>
            <person name="Lecompte O."/>
            <person name="Reyrat J.M."/>
        </authorList>
    </citation>
    <scope>NUCLEOTIDE SEQUENCE [LARGE SCALE GENOMIC DNA]</scope>
    <source>
        <strain evidence="2">ATCC 700084 / mc(2)155</strain>
    </source>
</reference>
<proteinExistence type="predicted"/>